<evidence type="ECO:0000259" key="2">
    <source>
        <dbReference type="Pfam" id="PF05239"/>
    </source>
</evidence>
<feature type="region of interest" description="Disordered" evidence="1">
    <location>
        <begin position="69"/>
        <end position="97"/>
    </location>
</feature>
<protein>
    <submittedName>
        <fullName evidence="3">PRC-barrel domain containing protein</fullName>
    </submittedName>
</protein>
<evidence type="ECO:0000313" key="3">
    <source>
        <dbReference type="EMBL" id="TBN41798.1"/>
    </source>
</evidence>
<dbReference type="OrthoDB" id="7876889at2"/>
<comment type="caution">
    <text evidence="3">The sequence shown here is derived from an EMBL/GenBank/DDBJ whole genome shotgun (WGS) entry which is preliminary data.</text>
</comment>
<dbReference type="Gene3D" id="2.30.30.240">
    <property type="entry name" value="PRC-barrel domain"/>
    <property type="match status" value="1"/>
</dbReference>
<dbReference type="SUPFAM" id="SSF50346">
    <property type="entry name" value="PRC-barrel domain"/>
    <property type="match status" value="1"/>
</dbReference>
<reference evidence="3 4" key="1">
    <citation type="submission" date="2019-02" db="EMBL/GenBank/DDBJ databases">
        <title>Paracoccus subflavus sp. nov., isolated from marine sediment of the Pacific Ocean.</title>
        <authorList>
            <person name="Zhang G."/>
        </authorList>
    </citation>
    <scope>NUCLEOTIDE SEQUENCE [LARGE SCALE GENOMIC DNA]</scope>
    <source>
        <strain evidence="3 4">GY0581</strain>
    </source>
</reference>
<organism evidence="3 4">
    <name type="scientific">Paracoccus subflavus</name>
    <dbReference type="NCBI Taxonomy" id="2528244"/>
    <lineage>
        <taxon>Bacteria</taxon>
        <taxon>Pseudomonadati</taxon>
        <taxon>Pseudomonadota</taxon>
        <taxon>Alphaproteobacteria</taxon>
        <taxon>Rhodobacterales</taxon>
        <taxon>Paracoccaceae</taxon>
        <taxon>Paracoccus</taxon>
    </lineage>
</organism>
<proteinExistence type="predicted"/>
<feature type="compositionally biased region" description="Acidic residues" evidence="1">
    <location>
        <begin position="319"/>
        <end position="337"/>
    </location>
</feature>
<dbReference type="InterPro" id="IPR011033">
    <property type="entry name" value="PRC_barrel-like_sf"/>
</dbReference>
<feature type="compositionally biased region" description="Low complexity" evidence="1">
    <location>
        <begin position="245"/>
        <end position="284"/>
    </location>
</feature>
<dbReference type="AlphaFoldDB" id="A0A4Q9G265"/>
<feature type="region of interest" description="Disordered" evidence="1">
    <location>
        <begin position="232"/>
        <end position="345"/>
    </location>
</feature>
<name>A0A4Q9G265_9RHOB</name>
<dbReference type="PANTHER" id="PTHR36505">
    <property type="entry name" value="BLR1072 PROTEIN"/>
    <property type="match status" value="1"/>
</dbReference>
<evidence type="ECO:0000313" key="4">
    <source>
        <dbReference type="Proteomes" id="UP000293520"/>
    </source>
</evidence>
<dbReference type="InterPro" id="IPR027275">
    <property type="entry name" value="PRC-brl_dom"/>
</dbReference>
<dbReference type="EMBL" id="SISK01000003">
    <property type="protein sequence ID" value="TBN41798.1"/>
    <property type="molecule type" value="Genomic_DNA"/>
</dbReference>
<keyword evidence="4" id="KW-1185">Reference proteome</keyword>
<feature type="domain" description="PRC-barrel" evidence="2">
    <location>
        <begin position="138"/>
        <end position="200"/>
    </location>
</feature>
<accession>A0A4Q9G265</accession>
<dbReference type="Proteomes" id="UP000293520">
    <property type="component" value="Unassembled WGS sequence"/>
</dbReference>
<gene>
    <name evidence="3" type="ORF">EYE42_05170</name>
</gene>
<evidence type="ECO:0000256" key="1">
    <source>
        <dbReference type="SAM" id="MobiDB-lite"/>
    </source>
</evidence>
<sequence>MSSPIAARTDPGLADLDVACGTGSPVRHCIPNGASRTMPANHGGYDMRNLMLSTAIMLPLMMVPALGQDTTTPPAADATTAPAGTTTDTMETPMGTDTAPAADPAMNAEADMDADAEDAEAAAVAASGKVEQQQAEDEQRIDWITGTTVMSPDGETIGDINDVIIDMDEGTLKAAVIGVGGFLGIGEKRIAVPWDQLTFDYDAQQITSDLSREEADAAPEYVFRAQADAPAVTDGAAGTAPMDSTTTAPGAMPADTAAPATTTDPAVTPDAAAATNGDAAMTGAPTPAETTDMPEAEAEAGADVEAEVGTDMEMGTEGTEMEAGTEMETDAETETEAPEGIAPAN</sequence>
<dbReference type="PANTHER" id="PTHR36505:SF1">
    <property type="entry name" value="BLR1072 PROTEIN"/>
    <property type="match status" value="1"/>
</dbReference>
<feature type="compositionally biased region" description="Acidic residues" evidence="1">
    <location>
        <begin position="292"/>
        <end position="310"/>
    </location>
</feature>
<dbReference type="Pfam" id="PF05239">
    <property type="entry name" value="PRC"/>
    <property type="match status" value="1"/>
</dbReference>